<feature type="transmembrane region" description="Helical" evidence="17">
    <location>
        <begin position="12"/>
        <end position="32"/>
    </location>
</feature>
<dbReference type="EC" id="2.4.99.28" evidence="15"/>
<keyword evidence="11 17" id="KW-0472">Membrane</keyword>
<comment type="pathway">
    <text evidence="2">Cell wall biogenesis; peptidoglycan biosynthesis.</text>
</comment>
<dbReference type="GO" id="GO:0015648">
    <property type="term" value="F:lipid-linked peptidoglycan transporter activity"/>
    <property type="evidence" value="ECO:0007669"/>
    <property type="project" value="TreeGrafter"/>
</dbReference>
<dbReference type="GO" id="GO:0005886">
    <property type="term" value="C:plasma membrane"/>
    <property type="evidence" value="ECO:0007669"/>
    <property type="project" value="UniProtKB-SubCell"/>
</dbReference>
<evidence type="ECO:0000256" key="2">
    <source>
        <dbReference type="ARBA" id="ARBA00004752"/>
    </source>
</evidence>
<dbReference type="NCBIfam" id="TIGR02614">
    <property type="entry name" value="ftsW"/>
    <property type="match status" value="1"/>
</dbReference>
<evidence type="ECO:0000256" key="3">
    <source>
        <dbReference type="ARBA" id="ARBA00022475"/>
    </source>
</evidence>
<dbReference type="GO" id="GO:0008955">
    <property type="term" value="F:peptidoglycan glycosyltransferase activity"/>
    <property type="evidence" value="ECO:0007669"/>
    <property type="project" value="UniProtKB-EC"/>
</dbReference>
<evidence type="ECO:0000256" key="4">
    <source>
        <dbReference type="ARBA" id="ARBA00022618"/>
    </source>
</evidence>
<dbReference type="GO" id="GO:0032153">
    <property type="term" value="C:cell division site"/>
    <property type="evidence" value="ECO:0007669"/>
    <property type="project" value="TreeGrafter"/>
</dbReference>
<comment type="caution">
    <text evidence="18">The sequence shown here is derived from an EMBL/GenBank/DDBJ whole genome shotgun (WGS) entry which is preliminary data.</text>
</comment>
<evidence type="ECO:0000256" key="7">
    <source>
        <dbReference type="ARBA" id="ARBA00022692"/>
    </source>
</evidence>
<dbReference type="GO" id="GO:0009252">
    <property type="term" value="P:peptidoglycan biosynthetic process"/>
    <property type="evidence" value="ECO:0007669"/>
    <property type="project" value="UniProtKB-KW"/>
</dbReference>
<proteinExistence type="predicted"/>
<keyword evidence="8" id="KW-0133">Cell shape</keyword>
<feature type="transmembrane region" description="Helical" evidence="17">
    <location>
        <begin position="305"/>
        <end position="326"/>
    </location>
</feature>
<keyword evidence="9" id="KW-0573">Peptidoglycan synthesis</keyword>
<dbReference type="GO" id="GO:0071555">
    <property type="term" value="P:cell wall organization"/>
    <property type="evidence" value="ECO:0007669"/>
    <property type="project" value="UniProtKB-KW"/>
</dbReference>
<keyword evidence="12" id="KW-0131">Cell cycle</keyword>
<protein>
    <recommendedName>
        <fullName evidence="15">peptidoglycan glycosyltransferase</fullName>
        <ecNumber evidence="15">2.4.99.28</ecNumber>
    </recommendedName>
    <alternativeName>
        <fullName evidence="14">Peptidoglycan polymerase</fullName>
    </alternativeName>
</protein>
<evidence type="ECO:0000256" key="1">
    <source>
        <dbReference type="ARBA" id="ARBA00004651"/>
    </source>
</evidence>
<dbReference type="InterPro" id="IPR001182">
    <property type="entry name" value="FtsW/RodA"/>
</dbReference>
<evidence type="ECO:0000313" key="18">
    <source>
        <dbReference type="EMBL" id="KKN62025.1"/>
    </source>
</evidence>
<dbReference type="GO" id="GO:0051301">
    <property type="term" value="P:cell division"/>
    <property type="evidence" value="ECO:0007669"/>
    <property type="project" value="UniProtKB-KW"/>
</dbReference>
<keyword evidence="13" id="KW-0961">Cell wall biogenesis/degradation</keyword>
<evidence type="ECO:0000256" key="8">
    <source>
        <dbReference type="ARBA" id="ARBA00022960"/>
    </source>
</evidence>
<dbReference type="InterPro" id="IPR013437">
    <property type="entry name" value="FtsW"/>
</dbReference>
<comment type="catalytic activity">
    <reaction evidence="16">
        <text>[GlcNAc-(1-&gt;4)-Mur2Ac(oyl-L-Ala-gamma-D-Glu-L-Lys-D-Ala-D-Ala)](n)-di-trans,octa-cis-undecaprenyl diphosphate + beta-D-GlcNAc-(1-&gt;4)-Mur2Ac(oyl-L-Ala-gamma-D-Glu-L-Lys-D-Ala-D-Ala)-di-trans,octa-cis-undecaprenyl diphosphate = [GlcNAc-(1-&gt;4)-Mur2Ac(oyl-L-Ala-gamma-D-Glu-L-Lys-D-Ala-D-Ala)](n+1)-di-trans,octa-cis-undecaprenyl diphosphate + di-trans,octa-cis-undecaprenyl diphosphate + H(+)</text>
        <dbReference type="Rhea" id="RHEA:23708"/>
        <dbReference type="Rhea" id="RHEA-COMP:9602"/>
        <dbReference type="Rhea" id="RHEA-COMP:9603"/>
        <dbReference type="ChEBI" id="CHEBI:15378"/>
        <dbReference type="ChEBI" id="CHEBI:58405"/>
        <dbReference type="ChEBI" id="CHEBI:60033"/>
        <dbReference type="ChEBI" id="CHEBI:78435"/>
        <dbReference type="EC" id="2.4.99.28"/>
    </reaction>
</comment>
<evidence type="ECO:0000256" key="14">
    <source>
        <dbReference type="ARBA" id="ARBA00032370"/>
    </source>
</evidence>
<keyword evidence="7 17" id="KW-0812">Transmembrane</keyword>
<evidence type="ECO:0000256" key="15">
    <source>
        <dbReference type="ARBA" id="ARBA00044770"/>
    </source>
</evidence>
<feature type="transmembrane region" description="Helical" evidence="17">
    <location>
        <begin position="187"/>
        <end position="207"/>
    </location>
</feature>
<evidence type="ECO:0000256" key="11">
    <source>
        <dbReference type="ARBA" id="ARBA00023136"/>
    </source>
</evidence>
<feature type="transmembrane region" description="Helical" evidence="17">
    <location>
        <begin position="75"/>
        <end position="99"/>
    </location>
</feature>
<feature type="transmembrane region" description="Helical" evidence="17">
    <location>
        <begin position="272"/>
        <end position="293"/>
    </location>
</feature>
<keyword evidence="10 17" id="KW-1133">Transmembrane helix</keyword>
<dbReference type="EMBL" id="LAZR01000637">
    <property type="protein sequence ID" value="KKN62025.1"/>
    <property type="molecule type" value="Genomic_DNA"/>
</dbReference>
<sequence>MEIFRPYGFDKPLFFTTLIMIAMGLIMVYSSSAILASEKYDNSFHFFINQSIAAGIGIILIFLMMPIRKPFFQNFYFVHGLLIFSFALLVLCLLMPAVANTNRWVQFFGLRFQPSELAKISLILFFASYFNRKKEKLNEFQTLIFPLTVLFLFILLIIKEPDYGTALLIFIICSIMLFIGGVKFKHLCYLGTLFLGLFAFYLFQASYRIDRVFTFLSPAKDPQGAGFQSIQSKLAVGSGGLFGVSIGESTQKLFFLPCAHTDYIYAILGEEIGFIGAIFTLLLFFVFFWRGLVISQRAPNFSSQIVAAGLTMAIFSQALLNISIVLGLGPPTGIPLPLISFGRSSLICTLFSIGILLNISQRRSTSRIRKGGFDKSNPYG</sequence>
<keyword evidence="3" id="KW-1003">Cell membrane</keyword>
<keyword evidence="6" id="KW-0808">Transferase</keyword>
<comment type="subcellular location">
    <subcellularLocation>
        <location evidence="1">Cell membrane</location>
        <topology evidence="1">Multi-pass membrane protein</topology>
    </subcellularLocation>
</comment>
<keyword evidence="4" id="KW-0132">Cell division</keyword>
<accession>A0A0F9RZX4</accession>
<feature type="transmembrane region" description="Helical" evidence="17">
    <location>
        <begin position="164"/>
        <end position="180"/>
    </location>
</feature>
<evidence type="ECO:0000256" key="17">
    <source>
        <dbReference type="SAM" id="Phobius"/>
    </source>
</evidence>
<dbReference type="PANTHER" id="PTHR30474:SF2">
    <property type="entry name" value="PEPTIDOGLYCAN GLYCOSYLTRANSFERASE FTSW-RELATED"/>
    <property type="match status" value="1"/>
</dbReference>
<organism evidence="18">
    <name type="scientific">marine sediment metagenome</name>
    <dbReference type="NCBI Taxonomy" id="412755"/>
    <lineage>
        <taxon>unclassified sequences</taxon>
        <taxon>metagenomes</taxon>
        <taxon>ecological metagenomes</taxon>
    </lineage>
</organism>
<dbReference type="GO" id="GO:0008360">
    <property type="term" value="P:regulation of cell shape"/>
    <property type="evidence" value="ECO:0007669"/>
    <property type="project" value="UniProtKB-KW"/>
</dbReference>
<evidence type="ECO:0000256" key="12">
    <source>
        <dbReference type="ARBA" id="ARBA00023306"/>
    </source>
</evidence>
<evidence type="ECO:0000256" key="13">
    <source>
        <dbReference type="ARBA" id="ARBA00023316"/>
    </source>
</evidence>
<keyword evidence="5" id="KW-0328">Glycosyltransferase</keyword>
<gene>
    <name evidence="18" type="ORF">LCGC14_0515770</name>
</gene>
<dbReference type="PANTHER" id="PTHR30474">
    <property type="entry name" value="CELL CYCLE PROTEIN"/>
    <property type="match status" value="1"/>
</dbReference>
<feature type="transmembrane region" description="Helical" evidence="17">
    <location>
        <begin position="44"/>
        <end position="63"/>
    </location>
</feature>
<reference evidence="18" key="1">
    <citation type="journal article" date="2015" name="Nature">
        <title>Complex archaea that bridge the gap between prokaryotes and eukaryotes.</title>
        <authorList>
            <person name="Spang A."/>
            <person name="Saw J.H."/>
            <person name="Jorgensen S.L."/>
            <person name="Zaremba-Niedzwiedzka K."/>
            <person name="Martijn J."/>
            <person name="Lind A.E."/>
            <person name="van Eijk R."/>
            <person name="Schleper C."/>
            <person name="Guy L."/>
            <person name="Ettema T.J."/>
        </authorList>
    </citation>
    <scope>NUCLEOTIDE SEQUENCE</scope>
</reference>
<name>A0A0F9RZX4_9ZZZZ</name>
<dbReference type="AlphaFoldDB" id="A0A0F9RZX4"/>
<feature type="transmembrane region" description="Helical" evidence="17">
    <location>
        <begin position="338"/>
        <end position="359"/>
    </location>
</feature>
<feature type="transmembrane region" description="Helical" evidence="17">
    <location>
        <begin position="142"/>
        <end position="158"/>
    </location>
</feature>
<evidence type="ECO:0000256" key="10">
    <source>
        <dbReference type="ARBA" id="ARBA00022989"/>
    </source>
</evidence>
<evidence type="ECO:0000256" key="9">
    <source>
        <dbReference type="ARBA" id="ARBA00022984"/>
    </source>
</evidence>
<evidence type="ECO:0000256" key="6">
    <source>
        <dbReference type="ARBA" id="ARBA00022679"/>
    </source>
</evidence>
<evidence type="ECO:0000256" key="5">
    <source>
        <dbReference type="ARBA" id="ARBA00022676"/>
    </source>
</evidence>
<evidence type="ECO:0000256" key="16">
    <source>
        <dbReference type="ARBA" id="ARBA00049902"/>
    </source>
</evidence>
<dbReference type="Pfam" id="PF01098">
    <property type="entry name" value="FTSW_RODA_SPOVE"/>
    <property type="match status" value="1"/>
</dbReference>